<proteinExistence type="predicted"/>
<dbReference type="EMBL" id="QEKH01000009">
    <property type="protein sequence ID" value="PVY43380.1"/>
    <property type="molecule type" value="Genomic_DNA"/>
</dbReference>
<dbReference type="SMART" id="SM00331">
    <property type="entry name" value="PP2C_SIG"/>
    <property type="match status" value="1"/>
</dbReference>
<dbReference type="InterPro" id="IPR036457">
    <property type="entry name" value="PPM-type-like_dom_sf"/>
</dbReference>
<dbReference type="AlphaFoldDB" id="A0A2U1B3Y3"/>
<organism evidence="2 3">
    <name type="scientific">Victivallis vadensis</name>
    <dbReference type="NCBI Taxonomy" id="172901"/>
    <lineage>
        <taxon>Bacteria</taxon>
        <taxon>Pseudomonadati</taxon>
        <taxon>Lentisphaerota</taxon>
        <taxon>Lentisphaeria</taxon>
        <taxon>Victivallales</taxon>
        <taxon>Victivallaceae</taxon>
        <taxon>Victivallis</taxon>
    </lineage>
</organism>
<name>A0A2U1B3Y3_9BACT</name>
<dbReference type="Gene3D" id="3.60.40.10">
    <property type="entry name" value="PPM-type phosphatase domain"/>
    <property type="match status" value="1"/>
</dbReference>
<protein>
    <submittedName>
        <fullName evidence="2">Protein phosphatase</fullName>
    </submittedName>
</protein>
<gene>
    <name evidence="2" type="ORF">C8D82_10965</name>
</gene>
<keyword evidence="3" id="KW-1185">Reference proteome</keyword>
<dbReference type="GeneID" id="78294867"/>
<comment type="caution">
    <text evidence="2">The sequence shown here is derived from an EMBL/GenBank/DDBJ whole genome shotgun (WGS) entry which is preliminary data.</text>
</comment>
<dbReference type="SMART" id="SM00332">
    <property type="entry name" value="PP2Cc"/>
    <property type="match status" value="1"/>
</dbReference>
<dbReference type="RefSeq" id="WP_165832896.1">
    <property type="nucleotide sequence ID" value="NZ_CAJKCJ010000093.1"/>
</dbReference>
<evidence type="ECO:0000259" key="1">
    <source>
        <dbReference type="PROSITE" id="PS51746"/>
    </source>
</evidence>
<sequence>MSNRAGIAIAGESNSGLVRKHNEDSFCVINRPDRDAALAVVADGVGGHCHGEIASLICCRDLARGFLDASAGNLDSPYAADKFLRDSMREINRKIFQRNYCEQQARPMASTLIAVIFFRDALVMGAAGDSRLYELDADRQLRQLSVDHTLSAEYIREYGRDLSGHSVAYGGMIARAVGPRSELELEVRHFPRGPESRYLLCSDGVYRCILAERMTEELKKAATPREAVGGLMRAALLGGGRDNITAVVAFPDGGA</sequence>
<evidence type="ECO:0000313" key="3">
    <source>
        <dbReference type="Proteomes" id="UP000245959"/>
    </source>
</evidence>
<accession>A0A2U1B3Y3</accession>
<dbReference type="CDD" id="cd00143">
    <property type="entry name" value="PP2Cc"/>
    <property type="match status" value="1"/>
</dbReference>
<evidence type="ECO:0000313" key="2">
    <source>
        <dbReference type="EMBL" id="PVY43380.1"/>
    </source>
</evidence>
<dbReference type="SUPFAM" id="SSF81606">
    <property type="entry name" value="PP2C-like"/>
    <property type="match status" value="1"/>
</dbReference>
<feature type="domain" description="PPM-type phosphatase" evidence="1">
    <location>
        <begin position="8"/>
        <end position="251"/>
    </location>
</feature>
<reference evidence="2 3" key="1">
    <citation type="submission" date="2018-04" db="EMBL/GenBank/DDBJ databases">
        <title>Genomic Encyclopedia of Type Strains, Phase IV (KMG-IV): sequencing the most valuable type-strain genomes for metagenomic binning, comparative biology and taxonomic classification.</title>
        <authorList>
            <person name="Goeker M."/>
        </authorList>
    </citation>
    <scope>NUCLEOTIDE SEQUENCE [LARGE SCALE GENOMIC DNA]</scope>
    <source>
        <strain evidence="2 3">DSM 14823</strain>
    </source>
</reference>
<dbReference type="PROSITE" id="PS51746">
    <property type="entry name" value="PPM_2"/>
    <property type="match status" value="1"/>
</dbReference>
<dbReference type="Proteomes" id="UP000245959">
    <property type="component" value="Unassembled WGS sequence"/>
</dbReference>
<dbReference type="InterPro" id="IPR001932">
    <property type="entry name" value="PPM-type_phosphatase-like_dom"/>
</dbReference>
<dbReference type="Pfam" id="PF13672">
    <property type="entry name" value="PP2C_2"/>
    <property type="match status" value="1"/>
</dbReference>